<dbReference type="AlphaFoldDB" id="G7W4Y3"/>
<dbReference type="EMBL" id="CP003108">
    <property type="protein sequence ID" value="AET65855.1"/>
    <property type="molecule type" value="Genomic_DNA"/>
</dbReference>
<reference evidence="1 2" key="2">
    <citation type="journal article" date="2012" name="J. Bacteriol.">
        <title>Complete genome sequences of Desulfosporosinus orientis DSM765T, Desulfosporosinus youngiae DSM17734T, Desulfosporosinus meridiei DSM13257T, and Desulfosporosinus acidiphilus DSM22704T.</title>
        <authorList>
            <person name="Pester M."/>
            <person name="Brambilla E."/>
            <person name="Alazard D."/>
            <person name="Rattei T."/>
            <person name="Weinmaier T."/>
            <person name="Han J."/>
            <person name="Lucas S."/>
            <person name="Lapidus A."/>
            <person name="Cheng J.F."/>
            <person name="Goodwin L."/>
            <person name="Pitluck S."/>
            <person name="Peters L."/>
            <person name="Ovchinnikova G."/>
            <person name="Teshima H."/>
            <person name="Detter J.C."/>
            <person name="Han C.S."/>
            <person name="Tapia R."/>
            <person name="Land M.L."/>
            <person name="Hauser L."/>
            <person name="Kyrpides N.C."/>
            <person name="Ivanova N.N."/>
            <person name="Pagani I."/>
            <person name="Huntmann M."/>
            <person name="Wei C.L."/>
            <person name="Davenport K.W."/>
            <person name="Daligault H."/>
            <person name="Chain P.S."/>
            <person name="Chen A."/>
            <person name="Mavromatis K."/>
            <person name="Markowitz V."/>
            <person name="Szeto E."/>
            <person name="Mikhailova N."/>
            <person name="Pati A."/>
            <person name="Wagner M."/>
            <person name="Woyke T."/>
            <person name="Ollivier B."/>
            <person name="Klenk H.P."/>
            <person name="Spring S."/>
            <person name="Loy A."/>
        </authorList>
    </citation>
    <scope>NUCLEOTIDE SEQUENCE [LARGE SCALE GENOMIC DNA]</scope>
    <source>
        <strain evidence="2">ATCC 19365 / DSM 765 / NCIMB 8382 / VKM B-1628</strain>
    </source>
</reference>
<evidence type="ECO:0000313" key="2">
    <source>
        <dbReference type="Proteomes" id="UP000006346"/>
    </source>
</evidence>
<dbReference type="Proteomes" id="UP000006346">
    <property type="component" value="Chromosome"/>
</dbReference>
<organism evidence="1 2">
    <name type="scientific">Desulfosporosinus orientis (strain ATCC 19365 / DSM 765 / NCIMB 8382 / VKM B-1628 / Singapore I)</name>
    <name type="common">Desulfotomaculum orientis</name>
    <dbReference type="NCBI Taxonomy" id="768706"/>
    <lineage>
        <taxon>Bacteria</taxon>
        <taxon>Bacillati</taxon>
        <taxon>Bacillota</taxon>
        <taxon>Clostridia</taxon>
        <taxon>Eubacteriales</taxon>
        <taxon>Desulfitobacteriaceae</taxon>
        <taxon>Desulfosporosinus</taxon>
    </lineage>
</organism>
<dbReference type="STRING" id="768706.Desor_0102"/>
<keyword evidence="2" id="KW-1185">Reference proteome</keyword>
<name>G7W4Y3_DESOD</name>
<proteinExistence type="predicted"/>
<reference evidence="2" key="1">
    <citation type="submission" date="2011-11" db="EMBL/GenBank/DDBJ databases">
        <title>Complete sequence of Desulfosporosinus orientis DSM 765.</title>
        <authorList>
            <person name="Lucas S."/>
            <person name="Han J."/>
            <person name="Lapidus A."/>
            <person name="Cheng J.-F."/>
            <person name="Goodwin L."/>
            <person name="Pitluck S."/>
            <person name="Peters L."/>
            <person name="Ovchinnikova G."/>
            <person name="Teshima H."/>
            <person name="Detter J.C."/>
            <person name="Han C."/>
            <person name="Tapia R."/>
            <person name="Land M."/>
            <person name="Hauser L."/>
            <person name="Kyrpides N."/>
            <person name="Ivanova N."/>
            <person name="Pagani I."/>
            <person name="Pester M."/>
            <person name="Spring S."/>
            <person name="Ollivier B."/>
            <person name="Rattei T."/>
            <person name="Klenk H.-P."/>
            <person name="Wagner M."/>
            <person name="Loy A."/>
            <person name="Woyke T."/>
        </authorList>
    </citation>
    <scope>NUCLEOTIDE SEQUENCE [LARGE SCALE GENOMIC DNA]</scope>
    <source>
        <strain evidence="2">ATCC 19365 / DSM 765 / NCIMB 8382 / VKM B-1628</strain>
    </source>
</reference>
<dbReference type="HOGENOM" id="CLU_3381548_0_0_9"/>
<accession>G7W4Y3</accession>
<gene>
    <name evidence="1" type="ordered locus">Desor_0102</name>
</gene>
<protein>
    <submittedName>
        <fullName evidence="1">Uncharacterized protein</fullName>
    </submittedName>
</protein>
<dbReference type="KEGG" id="dor:Desor_0102"/>
<evidence type="ECO:0000313" key="1">
    <source>
        <dbReference type="EMBL" id="AET65855.1"/>
    </source>
</evidence>
<sequence>MLASLYSSKRKPTYYGEASFNTTLYSHQNIEGK</sequence>